<comment type="subcellular location">
    <subcellularLocation>
        <location evidence="3">Cytoplasm</location>
    </subcellularLocation>
    <subcellularLocation>
        <location evidence="2">Mitochondrion matrix</location>
    </subcellularLocation>
    <subcellularLocation>
        <location evidence="1">Mitochondrion outer membrane</location>
    </subcellularLocation>
</comment>
<evidence type="ECO:0000256" key="9">
    <source>
        <dbReference type="ARBA" id="ARBA00023121"/>
    </source>
</evidence>
<feature type="compositionally biased region" description="Polar residues" evidence="13">
    <location>
        <begin position="622"/>
        <end position="631"/>
    </location>
</feature>
<dbReference type="GO" id="GO:0008289">
    <property type="term" value="F:lipid binding"/>
    <property type="evidence" value="ECO:0007669"/>
    <property type="project" value="UniProtKB-KW"/>
</dbReference>
<feature type="compositionally biased region" description="Basic and acidic residues" evidence="13">
    <location>
        <begin position="978"/>
        <end position="996"/>
    </location>
</feature>
<feature type="region of interest" description="Disordered" evidence="13">
    <location>
        <begin position="199"/>
        <end position="264"/>
    </location>
</feature>
<feature type="domain" description="Mitochondria-eating protein C-terminal" evidence="14">
    <location>
        <begin position="1263"/>
        <end position="1458"/>
    </location>
</feature>
<dbReference type="EMBL" id="JBJQND010000004">
    <property type="protein sequence ID" value="KAL3878877.1"/>
    <property type="molecule type" value="Genomic_DNA"/>
</dbReference>
<gene>
    <name evidence="15" type="ORF">ACJMK2_031205</name>
</gene>
<dbReference type="PANTHER" id="PTHR21771:SF0">
    <property type="entry name" value="MITOCHONDRIA-EATING PROTEIN"/>
    <property type="match status" value="1"/>
</dbReference>
<evidence type="ECO:0000256" key="12">
    <source>
        <dbReference type="ARBA" id="ARBA00032687"/>
    </source>
</evidence>
<feature type="compositionally biased region" description="Polar residues" evidence="13">
    <location>
        <begin position="787"/>
        <end position="798"/>
    </location>
</feature>
<feature type="region of interest" description="Disordered" evidence="13">
    <location>
        <begin position="772"/>
        <end position="815"/>
    </location>
</feature>
<feature type="compositionally biased region" description="Basic and acidic residues" evidence="13">
    <location>
        <begin position="1093"/>
        <end position="1105"/>
    </location>
</feature>
<dbReference type="GO" id="GO:0005759">
    <property type="term" value="C:mitochondrial matrix"/>
    <property type="evidence" value="ECO:0007669"/>
    <property type="project" value="UniProtKB-SubCell"/>
</dbReference>
<proteinExistence type="inferred from homology"/>
<evidence type="ECO:0000256" key="10">
    <source>
        <dbReference type="ARBA" id="ARBA00023128"/>
    </source>
</evidence>
<evidence type="ECO:0000256" key="8">
    <source>
        <dbReference type="ARBA" id="ARBA00023054"/>
    </source>
</evidence>
<feature type="compositionally biased region" description="Polar residues" evidence="13">
    <location>
        <begin position="1060"/>
        <end position="1069"/>
    </location>
</feature>
<dbReference type="InterPro" id="IPR031981">
    <property type="entry name" value="MIEAP_C"/>
</dbReference>
<feature type="region of interest" description="Disordered" evidence="13">
    <location>
        <begin position="978"/>
        <end position="1003"/>
    </location>
</feature>
<sequence length="1461" mass="165328">MSQTPTPRFIERMENGDLKDFKKEDVDMITREINMLYSKLRELVIYDATSIQIFLTYLREGNLHHAELFRKRALFELLTIEEDRDYVMLMEEHELEGCECVVQYSEHYYDPEEKEQGPTLLEEKRKPNTEKINVEERMSKPTKRLKDSTEVSTDYFDPEFERRRKMNRKKIMKPIIRSIPPDVSINYQCSVIKEQRLSPEGGDSVKMDIKGDTSSESRNQKIEVNETSDHKNSTFLSSTTDPKRDIRGEVNNLKPSSAGEGKGFEKPLKEIADHLESTRRRGMVDERSSRDKASTNLNSVSNVINETNTNLAKDTTKDEDVLLHEGHSNKTNTRNPLKQNNDVLSEQNANTLQTSQLTPDQDEYIHTKDEENDDKMKQPSDFIDLTNLMGPVISSRTSHSQNDGSTSPEQNESYDVSAMSTISNIQEVDSSGRYFLKALNMDNQKTTTYFRTERADDIMSDDKNDNMVIQQREMNTESPKTSRRPHKTKQDNGDIMTEKDTYETNTLKSAGEREDTTKEITQTRNIEHSSTNLQGNIDFEHLTKPSIQPVGNTQSGDNTFGLDRSAMNSEQSLDVNIDNTHIMNTERDTREVTVTGRTSNPDGVNISVDGLNAAEQEKRTDSSMSIWQENKPNADDPQAKYISFKTRSPKDARESDDNYNNIVNDMNNVESMITSSKQKGAAGSKAKEIDAAESSSEAIVASKDKNYNENVMKVANDQKSERLLYGTNRIDQTHISGIRSDVEKEKFPVNPKTNGHKTLITRRVSVGTLGTLSPIREGEQTKDETDVNVSTESSSQPYTEKKTKTKGKMQNGDDETEEIKVIVNIDNVNRTLDGSKSPSVRNIVKSEYQDSNNKPNDIDDIDRIDDALTASHSWTQNIDSDNLIYASEGENDKVSSDSDGTKPVIDAERCIQHEGTLSDGSASNGLKAIGTGINTNAHELLTDNSMELKESSLSLQLSDERGDSNLLEQEKRTILMKDDTRPDVDKHHEMQAEHKNSSHLATASKDTNELQSNIMDNASETSVALIAQNYVNSVQDDNSKHSKVHVSEEGKVMETKQSKADVSSTTQLAFSERVSRERTFLSQNGGLAQIVKDNTHTENSKRQEVDPGLEQTSRTHKGDSDPFQEGKDPSSSKATENKSDTARTTDDKINAKNVLKRVNEKMIKLDKQQEVELVSLKKKQVSNNVRDATINNSIKKSSTSRTQRNGNRTLAPIQINSNVPAGDERKSQNVHESQELLRRSEEASLLLRQGNPNITDLSDNNRPIKLAERFSELYDNEYTDAFEEIQKMNLGERKITNILLCVVKDAYYLCSERASDERNRLMSLMKNAPAATSKGNRLKADSLLKGIVAQSLKDNAQNLSASIWKEFFDSRYQNLFPEGIDSQNHRLLKYAQRCVEIVWWMCVQDPPIHLSWIEETESREFDKEEYRSYTKSGETVDFCVWPLIHQYKEGPILLKGIAQGK</sequence>
<dbReference type="Proteomes" id="UP001634394">
    <property type="component" value="Unassembled WGS sequence"/>
</dbReference>
<feature type="compositionally biased region" description="Basic and acidic residues" evidence="13">
    <location>
        <begin position="1116"/>
        <end position="1148"/>
    </location>
</feature>
<feature type="region of interest" description="Disordered" evidence="13">
    <location>
        <begin position="473"/>
        <end position="494"/>
    </location>
</feature>
<feature type="region of interest" description="Disordered" evidence="13">
    <location>
        <begin position="1187"/>
        <end position="1235"/>
    </location>
</feature>
<dbReference type="PANTHER" id="PTHR21771">
    <property type="entry name" value="MITOCHONDRIA-EATING PROTEIN-RELATED"/>
    <property type="match status" value="1"/>
</dbReference>
<keyword evidence="9" id="KW-0446">Lipid-binding</keyword>
<feature type="region of interest" description="Disordered" evidence="13">
    <location>
        <begin position="618"/>
        <end position="637"/>
    </location>
</feature>
<dbReference type="GO" id="GO:0005741">
    <property type="term" value="C:mitochondrial outer membrane"/>
    <property type="evidence" value="ECO:0007669"/>
    <property type="project" value="UniProtKB-SubCell"/>
</dbReference>
<evidence type="ECO:0000256" key="2">
    <source>
        <dbReference type="ARBA" id="ARBA00004305"/>
    </source>
</evidence>
<evidence type="ECO:0000259" key="14">
    <source>
        <dbReference type="Pfam" id="PF16026"/>
    </source>
</evidence>
<feature type="compositionally biased region" description="Basic and acidic residues" evidence="13">
    <location>
        <begin position="1037"/>
        <end position="1059"/>
    </location>
</feature>
<feature type="compositionally biased region" description="Basic and acidic residues" evidence="13">
    <location>
        <begin position="199"/>
        <end position="232"/>
    </location>
</feature>
<comment type="caution">
    <text evidence="15">The sequence shown here is derived from an EMBL/GenBank/DDBJ whole genome shotgun (WGS) entry which is preliminary data.</text>
</comment>
<evidence type="ECO:0000256" key="6">
    <source>
        <dbReference type="ARBA" id="ARBA00022490"/>
    </source>
</evidence>
<feature type="compositionally biased region" description="Basic and acidic residues" evidence="13">
    <location>
        <begin position="1222"/>
        <end position="1235"/>
    </location>
</feature>
<evidence type="ECO:0000256" key="13">
    <source>
        <dbReference type="SAM" id="MobiDB-lite"/>
    </source>
</evidence>
<protein>
    <recommendedName>
        <fullName evidence="5">Mitochondria-eating protein</fullName>
    </recommendedName>
    <alternativeName>
        <fullName evidence="12">Spermatogenesis-associated protein 18</fullName>
    </alternativeName>
</protein>
<feature type="region of interest" description="Disordered" evidence="13">
    <location>
        <begin position="1036"/>
        <end position="1069"/>
    </location>
</feature>
<feature type="compositionally biased region" description="Polar residues" evidence="13">
    <location>
        <begin position="394"/>
        <end position="412"/>
    </location>
</feature>
<keyword evidence="10" id="KW-0496">Mitochondrion</keyword>
<feature type="compositionally biased region" description="Basic and acidic residues" evidence="13">
    <location>
        <begin position="776"/>
        <end position="785"/>
    </location>
</feature>
<keyword evidence="11" id="KW-0472">Membrane</keyword>
<keyword evidence="16" id="KW-1185">Reference proteome</keyword>
<dbReference type="InterPro" id="IPR026169">
    <property type="entry name" value="MIEAP"/>
</dbReference>
<feature type="region of interest" description="Disordered" evidence="13">
    <location>
        <begin position="1085"/>
        <end position="1148"/>
    </location>
</feature>
<keyword evidence="7" id="KW-1000">Mitochondrion outer membrane</keyword>
<comment type="similarity">
    <text evidence="4">Belongs to the MIEAP family.</text>
</comment>
<evidence type="ECO:0000256" key="11">
    <source>
        <dbReference type="ARBA" id="ARBA00023136"/>
    </source>
</evidence>
<keyword evidence="8" id="KW-0175">Coiled coil</keyword>
<name>A0ABD3WYK2_SINWO</name>
<feature type="compositionally biased region" description="Polar residues" evidence="13">
    <location>
        <begin position="1187"/>
        <end position="1219"/>
    </location>
</feature>
<accession>A0ABD3WYK2</accession>
<reference evidence="15 16" key="1">
    <citation type="submission" date="2024-11" db="EMBL/GenBank/DDBJ databases">
        <title>Chromosome-level genome assembly of the freshwater bivalve Anodonta woodiana.</title>
        <authorList>
            <person name="Chen X."/>
        </authorList>
    </citation>
    <scope>NUCLEOTIDE SEQUENCE [LARGE SCALE GENOMIC DNA]</scope>
    <source>
        <strain evidence="15">MN2024</strain>
        <tissue evidence="15">Gills</tissue>
    </source>
</reference>
<evidence type="ECO:0000256" key="4">
    <source>
        <dbReference type="ARBA" id="ARBA00008233"/>
    </source>
</evidence>
<dbReference type="Pfam" id="PF16026">
    <property type="entry name" value="MIEAP"/>
    <property type="match status" value="1"/>
</dbReference>
<evidence type="ECO:0000256" key="3">
    <source>
        <dbReference type="ARBA" id="ARBA00004496"/>
    </source>
</evidence>
<keyword evidence="6" id="KW-0963">Cytoplasm</keyword>
<evidence type="ECO:0000256" key="7">
    <source>
        <dbReference type="ARBA" id="ARBA00022787"/>
    </source>
</evidence>
<organism evidence="15 16">
    <name type="scientific">Sinanodonta woodiana</name>
    <name type="common">Chinese pond mussel</name>
    <name type="synonym">Anodonta woodiana</name>
    <dbReference type="NCBI Taxonomy" id="1069815"/>
    <lineage>
        <taxon>Eukaryota</taxon>
        <taxon>Metazoa</taxon>
        <taxon>Spiralia</taxon>
        <taxon>Lophotrochozoa</taxon>
        <taxon>Mollusca</taxon>
        <taxon>Bivalvia</taxon>
        <taxon>Autobranchia</taxon>
        <taxon>Heteroconchia</taxon>
        <taxon>Palaeoheterodonta</taxon>
        <taxon>Unionida</taxon>
        <taxon>Unionoidea</taxon>
        <taxon>Unionidae</taxon>
        <taxon>Unioninae</taxon>
        <taxon>Sinanodonta</taxon>
    </lineage>
</organism>
<evidence type="ECO:0000313" key="15">
    <source>
        <dbReference type="EMBL" id="KAL3878877.1"/>
    </source>
</evidence>
<evidence type="ECO:0000256" key="1">
    <source>
        <dbReference type="ARBA" id="ARBA00004294"/>
    </source>
</evidence>
<feature type="region of interest" description="Disordered" evidence="13">
    <location>
        <begin position="393"/>
        <end position="412"/>
    </location>
</feature>
<evidence type="ECO:0000256" key="5">
    <source>
        <dbReference type="ARBA" id="ARBA00019863"/>
    </source>
</evidence>
<evidence type="ECO:0000313" key="16">
    <source>
        <dbReference type="Proteomes" id="UP001634394"/>
    </source>
</evidence>